<keyword evidence="4" id="KW-1003">Cell membrane</keyword>
<evidence type="ECO:0000256" key="3">
    <source>
        <dbReference type="ARBA" id="ARBA00022449"/>
    </source>
</evidence>
<proteinExistence type="predicted"/>
<evidence type="ECO:0000256" key="2">
    <source>
        <dbReference type="ARBA" id="ARBA00022448"/>
    </source>
</evidence>
<evidence type="ECO:0000256" key="6">
    <source>
        <dbReference type="ARBA" id="ARBA00022989"/>
    </source>
</evidence>
<feature type="transmembrane region" description="Helical" evidence="10">
    <location>
        <begin position="136"/>
        <end position="154"/>
    </location>
</feature>
<keyword evidence="6 10" id="KW-1133">Transmembrane helix</keyword>
<name>A0A1Y5ERV9_COLPS</name>
<feature type="transmembrane region" description="Helical" evidence="10">
    <location>
        <begin position="287"/>
        <end position="305"/>
    </location>
</feature>
<keyword evidence="8 10" id="KW-0472">Membrane</keyword>
<comment type="caution">
    <text evidence="11">The sequence shown here is derived from an EMBL/GenBank/DDBJ whole genome shotgun (WGS) entry which is preliminary data.</text>
</comment>
<feature type="transmembrane region" description="Helical" evidence="10">
    <location>
        <begin position="12"/>
        <end position="34"/>
    </location>
</feature>
<keyword evidence="2" id="KW-0813">Transport</keyword>
<evidence type="ECO:0000256" key="8">
    <source>
        <dbReference type="ARBA" id="ARBA00023136"/>
    </source>
</evidence>
<feature type="transmembrane region" description="Helical" evidence="10">
    <location>
        <begin position="358"/>
        <end position="380"/>
    </location>
</feature>
<dbReference type="NCBIfam" id="TIGR00797">
    <property type="entry name" value="matE"/>
    <property type="match status" value="1"/>
</dbReference>
<feature type="transmembrane region" description="Helical" evidence="10">
    <location>
        <begin position="416"/>
        <end position="434"/>
    </location>
</feature>
<dbReference type="PIRSF" id="PIRSF006603">
    <property type="entry name" value="DinF"/>
    <property type="match status" value="1"/>
</dbReference>
<evidence type="ECO:0000256" key="7">
    <source>
        <dbReference type="ARBA" id="ARBA00023065"/>
    </source>
</evidence>
<dbReference type="GO" id="GO:0006811">
    <property type="term" value="P:monoatomic ion transport"/>
    <property type="evidence" value="ECO:0007669"/>
    <property type="project" value="UniProtKB-KW"/>
</dbReference>
<dbReference type="EMBL" id="MAAF01000028">
    <property type="protein sequence ID" value="OUR83357.1"/>
    <property type="molecule type" value="Genomic_DNA"/>
</dbReference>
<feature type="transmembrane region" description="Helical" evidence="10">
    <location>
        <begin position="191"/>
        <end position="216"/>
    </location>
</feature>
<feature type="transmembrane region" description="Helical" evidence="10">
    <location>
        <begin position="392"/>
        <end position="410"/>
    </location>
</feature>
<evidence type="ECO:0000256" key="9">
    <source>
        <dbReference type="ARBA" id="ARBA00031636"/>
    </source>
</evidence>
<feature type="transmembrane region" description="Helical" evidence="10">
    <location>
        <begin position="95"/>
        <end position="116"/>
    </location>
</feature>
<dbReference type="GO" id="GO:0015297">
    <property type="term" value="F:antiporter activity"/>
    <property type="evidence" value="ECO:0007669"/>
    <property type="project" value="UniProtKB-KW"/>
</dbReference>
<feature type="transmembrane region" description="Helical" evidence="10">
    <location>
        <begin position="54"/>
        <end position="75"/>
    </location>
</feature>
<dbReference type="Proteomes" id="UP000243053">
    <property type="component" value="Unassembled WGS sequence"/>
</dbReference>
<sequence>MSNKMQTGPVGKTLLALALPTTISLLANMLFQLIDSYFIAQLGTQELAAMGFVYPIYIFIFGLIGGISTGVTVMISKSIASKDTQLVSEQAFTSIVYLLLIAFIFSLLVWVIQSPVFSLVGASSAMTLLLREYTDTLFLGLFLFAGCLVTNAILMSHGKMFATSVIWGIGGITNVVFDYLLIFGAGDIPALGLQGAAIATLISWFVVLFCMLVVLLRSLSFSKQAIGNIDIAVSTLTKVFKVGIPAASTQVLNPIAMILITKMVSSFGDTTIAALSIAIRIESVSLALYSALSIVFTPFVAQNLASSNATRIEHGAKVMQTTIWLWWLVLFALILLFSTPIISLFTTNNEVIATTKSYMLIVGLSYGLYGVLQITSSYLNAKQLAKKALKMAIIRSYLFMVPLTIIASFFNVQAIWWAIATANILTGLYAWWLLNENINQGDETPKQPLLSL</sequence>
<evidence type="ECO:0000256" key="5">
    <source>
        <dbReference type="ARBA" id="ARBA00022692"/>
    </source>
</evidence>
<comment type="subcellular location">
    <subcellularLocation>
        <location evidence="1">Cell inner membrane</location>
        <topology evidence="1">Multi-pass membrane protein</topology>
    </subcellularLocation>
</comment>
<evidence type="ECO:0000256" key="10">
    <source>
        <dbReference type="SAM" id="Phobius"/>
    </source>
</evidence>
<gene>
    <name evidence="11" type="ORF">A9Q75_04740</name>
</gene>
<dbReference type="InterPro" id="IPR002528">
    <property type="entry name" value="MATE_fam"/>
</dbReference>
<evidence type="ECO:0000256" key="4">
    <source>
        <dbReference type="ARBA" id="ARBA00022475"/>
    </source>
</evidence>
<dbReference type="InterPro" id="IPR048279">
    <property type="entry name" value="MdtK-like"/>
</dbReference>
<dbReference type="Pfam" id="PF01554">
    <property type="entry name" value="MatE"/>
    <property type="match status" value="2"/>
</dbReference>
<dbReference type="GO" id="GO:0042910">
    <property type="term" value="F:xenobiotic transmembrane transporter activity"/>
    <property type="evidence" value="ECO:0007669"/>
    <property type="project" value="InterPro"/>
</dbReference>
<dbReference type="InterPro" id="IPR050222">
    <property type="entry name" value="MATE_MdtK"/>
</dbReference>
<dbReference type="GO" id="GO:0005886">
    <property type="term" value="C:plasma membrane"/>
    <property type="evidence" value="ECO:0007669"/>
    <property type="project" value="UniProtKB-SubCell"/>
</dbReference>
<keyword evidence="7" id="KW-0406">Ion transport</keyword>
<keyword evidence="3" id="KW-0050">Antiport</keyword>
<dbReference type="PANTHER" id="PTHR43298:SF2">
    <property type="entry name" value="FMN_FAD EXPORTER YEEO-RELATED"/>
    <property type="match status" value="1"/>
</dbReference>
<keyword evidence="5 10" id="KW-0812">Transmembrane</keyword>
<evidence type="ECO:0000256" key="1">
    <source>
        <dbReference type="ARBA" id="ARBA00004429"/>
    </source>
</evidence>
<organism evidence="11 12">
    <name type="scientific">Colwellia psychrerythraea</name>
    <name type="common">Vibrio psychroerythus</name>
    <dbReference type="NCBI Taxonomy" id="28229"/>
    <lineage>
        <taxon>Bacteria</taxon>
        <taxon>Pseudomonadati</taxon>
        <taxon>Pseudomonadota</taxon>
        <taxon>Gammaproteobacteria</taxon>
        <taxon>Alteromonadales</taxon>
        <taxon>Colwelliaceae</taxon>
        <taxon>Colwellia</taxon>
    </lineage>
</organism>
<feature type="transmembrane region" description="Helical" evidence="10">
    <location>
        <begin position="166"/>
        <end position="185"/>
    </location>
</feature>
<evidence type="ECO:0000313" key="11">
    <source>
        <dbReference type="EMBL" id="OUR83357.1"/>
    </source>
</evidence>
<reference evidence="12" key="1">
    <citation type="journal article" date="2017" name="Proc. Natl. Acad. Sci. U.S.A.">
        <title>Simulation of Deepwater Horizon oil plume reveals substrate specialization within a complex community of hydrocarbon degraders.</title>
        <authorList>
            <person name="Hu P."/>
            <person name="Dubinsky E.A."/>
            <person name="Probst A.J."/>
            <person name="Wang J."/>
            <person name="Sieber C.M.K."/>
            <person name="Tom L.M."/>
            <person name="Gardinali P."/>
            <person name="Banfield J.F."/>
            <person name="Atlas R.M."/>
            <person name="Andersen G.L."/>
        </authorList>
    </citation>
    <scope>NUCLEOTIDE SEQUENCE [LARGE SCALE GENOMIC DNA]</scope>
</reference>
<protein>
    <recommendedName>
        <fullName evidence="9">Multidrug-efflux transporter</fullName>
    </recommendedName>
</protein>
<dbReference type="AlphaFoldDB" id="A0A1Y5ERV9"/>
<evidence type="ECO:0000313" key="12">
    <source>
        <dbReference type="Proteomes" id="UP000243053"/>
    </source>
</evidence>
<accession>A0A1Y5ERV9</accession>
<dbReference type="PANTHER" id="PTHR43298">
    <property type="entry name" value="MULTIDRUG RESISTANCE PROTEIN NORM-RELATED"/>
    <property type="match status" value="1"/>
</dbReference>
<feature type="transmembrane region" description="Helical" evidence="10">
    <location>
        <begin position="325"/>
        <end position="346"/>
    </location>
</feature>